<dbReference type="Proteomes" id="UP001156441">
    <property type="component" value="Unassembled WGS sequence"/>
</dbReference>
<organism evidence="1 2">
    <name type="scientific">Actinophytocola gossypii</name>
    <dbReference type="NCBI Taxonomy" id="2812003"/>
    <lineage>
        <taxon>Bacteria</taxon>
        <taxon>Bacillati</taxon>
        <taxon>Actinomycetota</taxon>
        <taxon>Actinomycetes</taxon>
        <taxon>Pseudonocardiales</taxon>
        <taxon>Pseudonocardiaceae</taxon>
    </lineage>
</organism>
<gene>
    <name evidence="1" type="ORF">JT362_20290</name>
</gene>
<evidence type="ECO:0000313" key="2">
    <source>
        <dbReference type="Proteomes" id="UP001156441"/>
    </source>
</evidence>
<name>A0ABT2JC65_9PSEU</name>
<sequence>MPAAPIDHKRAEGLATSLRNDLVRNYEGLVEDIERPLTRMLETAVDATANADGVLDRIIPIDRHQAVRAAAGGDGYVPALDQVLGVGLSRALRRVLRRTPGSAWATDVSEELVATAGASDTRCVVLADALADRIREGCAGVRELGDPWAGRVAEAFQETATPLTTWHQPLTAECATALRLTALCLAAETGEHGADRLRATFNEIAAGVTFLQQRAEDGGPSTETIILAAGAPVGGGHAS</sequence>
<comment type="caution">
    <text evidence="1">The sequence shown here is derived from an EMBL/GenBank/DDBJ whole genome shotgun (WGS) entry which is preliminary data.</text>
</comment>
<proteinExistence type="predicted"/>
<dbReference type="RefSeq" id="WP_260193049.1">
    <property type="nucleotide sequence ID" value="NZ_JAFFZE010000015.1"/>
</dbReference>
<reference evidence="1 2" key="1">
    <citation type="submission" date="2021-02" db="EMBL/GenBank/DDBJ databases">
        <title>Actinophytocola xerophila sp. nov., isolated from soil of cotton cropping field.</title>
        <authorList>
            <person name="Huang R."/>
            <person name="Chen X."/>
            <person name="Ge X."/>
            <person name="Liu W."/>
        </authorList>
    </citation>
    <scope>NUCLEOTIDE SEQUENCE [LARGE SCALE GENOMIC DNA]</scope>
    <source>
        <strain evidence="1 2">S1-96</strain>
    </source>
</reference>
<accession>A0ABT2JC65</accession>
<keyword evidence="2" id="KW-1185">Reference proteome</keyword>
<evidence type="ECO:0000313" key="1">
    <source>
        <dbReference type="EMBL" id="MCT2585465.1"/>
    </source>
</evidence>
<dbReference type="EMBL" id="JAFFZE010000015">
    <property type="protein sequence ID" value="MCT2585465.1"/>
    <property type="molecule type" value="Genomic_DNA"/>
</dbReference>
<protein>
    <submittedName>
        <fullName evidence="1">Uncharacterized protein</fullName>
    </submittedName>
</protein>